<sequence length="57" mass="6392">MLPFWAVLFPYNLFAALCWWATCRLFNVRPAEAPPEALEGETGPLVTAEMAIRGVRP</sequence>
<dbReference type="EMBL" id="CAJFCI010000118">
    <property type="protein sequence ID" value="CAD5110613.1"/>
    <property type="molecule type" value="Genomic_DNA"/>
</dbReference>
<name>A0A7U7ET08_9GAMM</name>
<gene>
    <name evidence="1" type="ORF">PSEWESI4_04936</name>
</gene>
<accession>A0A7U7ET08</accession>
<organism evidence="1 2">
    <name type="scientific">Zestomonas carbonaria</name>
    <dbReference type="NCBI Taxonomy" id="2762745"/>
    <lineage>
        <taxon>Bacteria</taxon>
        <taxon>Pseudomonadati</taxon>
        <taxon>Pseudomonadota</taxon>
        <taxon>Gammaproteobacteria</taxon>
        <taxon>Pseudomonadales</taxon>
        <taxon>Pseudomonadaceae</taxon>
        <taxon>Zestomonas</taxon>
    </lineage>
</organism>
<protein>
    <submittedName>
        <fullName evidence="1">Uncharacterized protein</fullName>
    </submittedName>
</protein>
<keyword evidence="2" id="KW-1185">Reference proteome</keyword>
<comment type="caution">
    <text evidence="1">The sequence shown here is derived from an EMBL/GenBank/DDBJ whole genome shotgun (WGS) entry which is preliminary data.</text>
</comment>
<evidence type="ECO:0000313" key="2">
    <source>
        <dbReference type="Proteomes" id="UP000583387"/>
    </source>
</evidence>
<reference evidence="1 2" key="1">
    <citation type="submission" date="2020-08" db="EMBL/GenBank/DDBJ databases">
        <authorList>
            <person name="Criscuolo A."/>
        </authorList>
    </citation>
    <scope>NUCLEOTIDE SEQUENCE [LARGE SCALE GENOMIC DNA]</scope>
    <source>
        <strain evidence="1">CIP111764</strain>
    </source>
</reference>
<dbReference type="AlphaFoldDB" id="A0A7U7ET08"/>
<proteinExistence type="predicted"/>
<dbReference type="Proteomes" id="UP000583387">
    <property type="component" value="Unassembled WGS sequence"/>
</dbReference>
<evidence type="ECO:0000313" key="1">
    <source>
        <dbReference type="EMBL" id="CAD5110613.1"/>
    </source>
</evidence>